<dbReference type="AlphaFoldDB" id="A0A0S4JAY8"/>
<keyword evidence="1" id="KW-0472">Membrane</keyword>
<proteinExistence type="predicted"/>
<sequence>MILSHEHMSRRSPLLAATVIFHLVLIPGRCHLPLGTVSAATVMKCMMMLIMVVGRAVASRRDTDRRNANLLGAQSLPLNLTLLRTRILSQRTLRLASAEALPAPDDLPFQRPQREVAVHHILTHSERPVEVLHHHDQHPQLLRFLPISPQVSTRHQQ</sequence>
<gene>
    <name evidence="2" type="ORF">BSAL_06755</name>
</gene>
<dbReference type="EMBL" id="CYKH01001337">
    <property type="protein sequence ID" value="CUG86587.1"/>
    <property type="molecule type" value="Genomic_DNA"/>
</dbReference>
<organism evidence="2 3">
    <name type="scientific">Bodo saltans</name>
    <name type="common">Flagellated protozoan</name>
    <dbReference type="NCBI Taxonomy" id="75058"/>
    <lineage>
        <taxon>Eukaryota</taxon>
        <taxon>Discoba</taxon>
        <taxon>Euglenozoa</taxon>
        <taxon>Kinetoplastea</taxon>
        <taxon>Metakinetoplastina</taxon>
        <taxon>Eubodonida</taxon>
        <taxon>Bodonidae</taxon>
        <taxon>Bodo</taxon>
    </lineage>
</organism>
<keyword evidence="1" id="KW-1133">Transmembrane helix</keyword>
<dbReference type="Proteomes" id="UP000051952">
    <property type="component" value="Unassembled WGS sequence"/>
</dbReference>
<accession>A0A0S4JAY8</accession>
<keyword evidence="1 2" id="KW-0812">Transmembrane</keyword>
<name>A0A0S4JAY8_BODSA</name>
<dbReference type="VEuPathDB" id="TriTrypDB:BSAL_06755"/>
<protein>
    <submittedName>
        <fullName evidence="2">Transmembrane protein, putative</fullName>
    </submittedName>
</protein>
<evidence type="ECO:0000313" key="3">
    <source>
        <dbReference type="Proteomes" id="UP000051952"/>
    </source>
</evidence>
<evidence type="ECO:0000313" key="2">
    <source>
        <dbReference type="EMBL" id="CUG86587.1"/>
    </source>
</evidence>
<feature type="transmembrane region" description="Helical" evidence="1">
    <location>
        <begin position="40"/>
        <end position="58"/>
    </location>
</feature>
<evidence type="ECO:0000256" key="1">
    <source>
        <dbReference type="SAM" id="Phobius"/>
    </source>
</evidence>
<keyword evidence="3" id="KW-1185">Reference proteome</keyword>
<reference evidence="3" key="1">
    <citation type="submission" date="2015-09" db="EMBL/GenBank/DDBJ databases">
        <authorList>
            <consortium name="Pathogen Informatics"/>
        </authorList>
    </citation>
    <scope>NUCLEOTIDE SEQUENCE [LARGE SCALE GENOMIC DNA]</scope>
    <source>
        <strain evidence="3">Lake Konstanz</strain>
    </source>
</reference>